<comment type="caution">
    <text evidence="1">The sequence shown here is derived from an EMBL/GenBank/DDBJ whole genome shotgun (WGS) entry which is preliminary data.</text>
</comment>
<evidence type="ECO:0000313" key="2">
    <source>
        <dbReference type="Proteomes" id="UP000187439"/>
    </source>
</evidence>
<dbReference type="AlphaFoldDB" id="A0A1R0XYE4"/>
<proteinExistence type="predicted"/>
<organism evidence="1 2">
    <name type="scientific">Paenibacillus odorifer</name>
    <dbReference type="NCBI Taxonomy" id="189426"/>
    <lineage>
        <taxon>Bacteria</taxon>
        <taxon>Bacillati</taxon>
        <taxon>Bacillota</taxon>
        <taxon>Bacilli</taxon>
        <taxon>Bacillales</taxon>
        <taxon>Paenibacillaceae</taxon>
        <taxon>Paenibacillus</taxon>
    </lineage>
</organism>
<accession>A0A1R0XYE4</accession>
<gene>
    <name evidence="1" type="ORF">BSK52_14180</name>
</gene>
<dbReference type="EMBL" id="MPTC01000011">
    <property type="protein sequence ID" value="OMD40039.1"/>
    <property type="molecule type" value="Genomic_DNA"/>
</dbReference>
<protein>
    <submittedName>
        <fullName evidence="1">Uncharacterized protein</fullName>
    </submittedName>
</protein>
<reference evidence="1 2" key="1">
    <citation type="submission" date="2016-10" db="EMBL/GenBank/DDBJ databases">
        <title>Paenibacillus species isolates.</title>
        <authorList>
            <person name="Beno S.M."/>
        </authorList>
    </citation>
    <scope>NUCLEOTIDE SEQUENCE [LARGE SCALE GENOMIC DNA]</scope>
    <source>
        <strain evidence="1 2">FSL H7-0710</strain>
    </source>
</reference>
<dbReference type="Proteomes" id="UP000187439">
    <property type="component" value="Unassembled WGS sequence"/>
</dbReference>
<dbReference type="RefSeq" id="WP_052414552.1">
    <property type="nucleotide sequence ID" value="NZ_MPTC01000011.1"/>
</dbReference>
<evidence type="ECO:0000313" key="1">
    <source>
        <dbReference type="EMBL" id="OMD40039.1"/>
    </source>
</evidence>
<sequence>MQMVTIKKPVNKQAAVAARALAAKRVKAAATRKRRRIKQTLDRFIVVAIGTNASGTPKATTGWTASLRAGTTTVTADFDEFGVVRFPTITTLTTVAYLLTLRDENGATIRSFNVPSDREFFVARF</sequence>
<name>A0A1R0XYE4_9BACL</name>